<feature type="region of interest" description="Disordered" evidence="2">
    <location>
        <begin position="84"/>
        <end position="104"/>
    </location>
</feature>
<feature type="coiled-coil region" evidence="1">
    <location>
        <begin position="542"/>
        <end position="632"/>
    </location>
</feature>
<dbReference type="Proteomes" id="UP001140949">
    <property type="component" value="Unassembled WGS sequence"/>
</dbReference>
<feature type="region of interest" description="Disordered" evidence="2">
    <location>
        <begin position="656"/>
        <end position="686"/>
    </location>
</feature>
<dbReference type="SUPFAM" id="SSF90257">
    <property type="entry name" value="Myosin rod fragments"/>
    <property type="match status" value="1"/>
</dbReference>
<proteinExistence type="predicted"/>
<dbReference type="PANTHER" id="PTHR46753">
    <property type="entry name" value="FYVE AND COILED-COIL DOMAIN-CONTAINING PROTEIN 1"/>
    <property type="match status" value="1"/>
</dbReference>
<comment type="caution">
    <text evidence="3">The sequence shown here is derived from an EMBL/GenBank/DDBJ whole genome shotgun (WGS) entry which is preliminary data.</text>
</comment>
<feature type="coiled-coil region" evidence="1">
    <location>
        <begin position="187"/>
        <end position="379"/>
    </location>
</feature>
<accession>A0AAX6I3F1</accession>
<evidence type="ECO:0000313" key="3">
    <source>
        <dbReference type="EMBL" id="KAJ6847334.1"/>
    </source>
</evidence>
<dbReference type="PANTHER" id="PTHR46753:SF3">
    <property type="entry name" value="PDZ DOMAIN-CONTAINING PROTEIN"/>
    <property type="match status" value="1"/>
</dbReference>
<evidence type="ECO:0000256" key="1">
    <source>
        <dbReference type="SAM" id="Coils"/>
    </source>
</evidence>
<evidence type="ECO:0000256" key="2">
    <source>
        <dbReference type="SAM" id="MobiDB-lite"/>
    </source>
</evidence>
<dbReference type="EMBL" id="JANAVB010005549">
    <property type="protein sequence ID" value="KAJ6847334.1"/>
    <property type="molecule type" value="Genomic_DNA"/>
</dbReference>
<keyword evidence="1" id="KW-0175">Coiled coil</keyword>
<feature type="coiled-coil region" evidence="1">
    <location>
        <begin position="468"/>
        <end position="502"/>
    </location>
</feature>
<feature type="coiled-coil region" evidence="1">
    <location>
        <begin position="405"/>
        <end position="439"/>
    </location>
</feature>
<dbReference type="Gene3D" id="1.20.5.170">
    <property type="match status" value="1"/>
</dbReference>
<protein>
    <submittedName>
        <fullName evidence="3">MAR-binding filament-like protein 1 isoform X3</fullName>
    </submittedName>
</protein>
<keyword evidence="4" id="KW-1185">Reference proteome</keyword>
<evidence type="ECO:0000313" key="4">
    <source>
        <dbReference type="Proteomes" id="UP001140949"/>
    </source>
</evidence>
<reference evidence="3" key="2">
    <citation type="submission" date="2023-04" db="EMBL/GenBank/DDBJ databases">
        <authorList>
            <person name="Bruccoleri R.E."/>
            <person name="Oakeley E.J."/>
            <person name="Faust A.-M."/>
            <person name="Dessus-Babus S."/>
            <person name="Altorfer M."/>
            <person name="Burckhardt D."/>
            <person name="Oertli M."/>
            <person name="Naumann U."/>
            <person name="Petersen F."/>
            <person name="Wong J."/>
        </authorList>
    </citation>
    <scope>NUCLEOTIDE SEQUENCE</scope>
    <source>
        <strain evidence="3">GSM-AAB239-AS_SAM_17_03QT</strain>
        <tissue evidence="3">Leaf</tissue>
    </source>
</reference>
<dbReference type="AlphaFoldDB" id="A0AAX6I3F1"/>
<name>A0AAX6I3F1_IRIPA</name>
<feature type="compositionally biased region" description="Basic and acidic residues" evidence="2">
    <location>
        <begin position="656"/>
        <end position="665"/>
    </location>
</feature>
<organism evidence="3 4">
    <name type="scientific">Iris pallida</name>
    <name type="common">Sweet iris</name>
    <dbReference type="NCBI Taxonomy" id="29817"/>
    <lineage>
        <taxon>Eukaryota</taxon>
        <taxon>Viridiplantae</taxon>
        <taxon>Streptophyta</taxon>
        <taxon>Embryophyta</taxon>
        <taxon>Tracheophyta</taxon>
        <taxon>Spermatophyta</taxon>
        <taxon>Magnoliopsida</taxon>
        <taxon>Liliopsida</taxon>
        <taxon>Asparagales</taxon>
        <taxon>Iridaceae</taxon>
        <taxon>Iridoideae</taxon>
        <taxon>Irideae</taxon>
        <taxon>Iris</taxon>
    </lineage>
</organism>
<reference evidence="3" key="1">
    <citation type="journal article" date="2023" name="GigaByte">
        <title>Genome assembly of the bearded iris, Iris pallida Lam.</title>
        <authorList>
            <person name="Bruccoleri R.E."/>
            <person name="Oakeley E.J."/>
            <person name="Faust A.M.E."/>
            <person name="Altorfer M."/>
            <person name="Dessus-Babus S."/>
            <person name="Burckhardt D."/>
            <person name="Oertli M."/>
            <person name="Naumann U."/>
            <person name="Petersen F."/>
            <person name="Wong J."/>
        </authorList>
    </citation>
    <scope>NUCLEOTIDE SEQUENCE</scope>
    <source>
        <strain evidence="3">GSM-AAB239-AS_SAM_17_03QT</strain>
    </source>
</reference>
<gene>
    <name evidence="3" type="ORF">M6B38_281170</name>
</gene>
<feature type="compositionally biased region" description="Polar residues" evidence="2">
    <location>
        <begin position="87"/>
        <end position="102"/>
    </location>
</feature>
<sequence length="686" mass="77586">MVFLLGSSCLSQYTSLLLHSHIKLGRRRKKKKVLTAMVSSLQDNIPSDEGICSKNRRPSLFLGVSVLPLLGLRALAADIPPNDKKGTSISEVQQPEQTQREISSPDLEQLVSKKDLELSEMQTSLQEAPRISSRVYGTPTISFVSMLNVMGILGSGVLCALYAALLKEKSAMESTIRSKNIKFSEAQEDAAAMKEDLEKRLMIEQEQRKKQVSRLEEEVASLSSQLGSANGRIEAISGELKNRKKLLDESNAQLSQLESAIIKAREEKDQFEALLKESKYTVEVLQDKVSLLTREVNDKEKSIEDLNGLLAKEESQCQNLSSIIDQTRARLLEANSTCEQLNEEILKNRKEVHSKQSSIDKLNEKVRSLQEEIGESSKRFLDLSKEYNDFKSSAEERASLDSELLSKKDDEVHVVEERLADAQRDAVSKQAMFSELEKERDGLKVMLEEKDNYMRKLTDDLLITEKSLRSSKIEASDLAKELNETKRLYEVLVTKISTLQDEFHQENKLLTDKLELAKFSSEALSSELVSTREILGRTKEELTSTSIELKEILEDRENLKKELLEIYKKVELAAEELKEERTTVATLKRELEMIKQQMLEDTKARKDLEADLDEATKSLDEMNKSTQLLSRELEISNSRIASFEAEKAMLLQPVIKQKDNDRESQENVEDAQNLITSLGSESGDEG</sequence>